<protein>
    <recommendedName>
        <fullName evidence="3">HNH nuclease domain-containing protein</fullName>
    </recommendedName>
</protein>
<sequence>MDKYKIDFSSYKKKFSYCKTNTKCSVDNCNNPIFCKGYCTKHYAQIQHYGKIINTIYDKNEIIKHDDYAEIIVRNKQGAIKGKALIDLDDVDKCKRFKWGMYSNGYFYGNINKILRIRLHRFVLGLDDWNINNKVDHINRNRADNRKSNLRIVNRSDNNKNRNKSCSKAVNMNNDNVYFDKKRNRYYGRYNYQKITYNTSYYKNRDDALNEMNIIKQILSKGDTITYSFS</sequence>
<name>A0AAE7RVE3_9CAUD</name>
<dbReference type="Gene3D" id="3.90.75.20">
    <property type="match status" value="1"/>
</dbReference>
<dbReference type="RefSeq" id="YP_010359711.1">
    <property type="nucleotide sequence ID" value="NC_062776.1"/>
</dbReference>
<evidence type="ECO:0008006" key="3">
    <source>
        <dbReference type="Google" id="ProtNLM"/>
    </source>
</evidence>
<dbReference type="SUPFAM" id="SSF54060">
    <property type="entry name" value="His-Me finger endonucleases"/>
    <property type="match status" value="1"/>
</dbReference>
<keyword evidence="2" id="KW-1185">Reference proteome</keyword>
<evidence type="ECO:0000313" key="1">
    <source>
        <dbReference type="EMBL" id="QWM90139.1"/>
    </source>
</evidence>
<organism evidence="1 2">
    <name type="scientific">uncultured phage cr9_1</name>
    <dbReference type="NCBI Taxonomy" id="2986400"/>
    <lineage>
        <taxon>Viruses</taxon>
        <taxon>Duplodnaviria</taxon>
        <taxon>Heunggongvirae</taxon>
        <taxon>Uroviricota</taxon>
        <taxon>Caudoviricetes</taxon>
        <taxon>Crassvirales</taxon>
        <taxon>Intestiviridae</taxon>
        <taxon>Crudevirinae</taxon>
        <taxon>Dabirmavirus</taxon>
        <taxon>Dabirmavirus hominis</taxon>
    </lineage>
</organism>
<dbReference type="InterPro" id="IPR044925">
    <property type="entry name" value="His-Me_finger_sf"/>
</dbReference>
<gene>
    <name evidence="1" type="primary">gp_23072</name>
</gene>
<reference evidence="1 2" key="1">
    <citation type="submission" date="2021-04" db="EMBL/GenBank/DDBJ databases">
        <authorList>
            <person name="Shkoporov A.N."/>
            <person name="Stockdale S.R."/>
            <person name="Guerin E."/>
            <person name="Ross R.P."/>
            <person name="Hill C."/>
        </authorList>
    </citation>
    <scope>NUCLEOTIDE SEQUENCE [LARGE SCALE GENOMIC DNA]</scope>
    <source>
        <strain evidence="2">cr9_1</strain>
    </source>
</reference>
<dbReference type="GeneID" id="75691275"/>
<dbReference type="Proteomes" id="UP000827813">
    <property type="component" value="Segment"/>
</dbReference>
<dbReference type="EMBL" id="MZ130486">
    <property type="protein sequence ID" value="QWM90139.1"/>
    <property type="molecule type" value="Genomic_DNA"/>
</dbReference>
<evidence type="ECO:0000313" key="2">
    <source>
        <dbReference type="Proteomes" id="UP000827813"/>
    </source>
</evidence>
<proteinExistence type="predicted"/>
<dbReference type="KEGG" id="vg:75691275"/>
<accession>A0AAE7RVE3</accession>